<evidence type="ECO:0000256" key="12">
    <source>
        <dbReference type="ARBA" id="ARBA00023014"/>
    </source>
</evidence>
<dbReference type="Pfam" id="PF04055">
    <property type="entry name" value="Radical_SAM"/>
    <property type="match status" value="1"/>
</dbReference>
<feature type="binding site" evidence="16 17">
    <location>
        <position position="138"/>
    </location>
    <ligand>
        <name>[2Fe-2S] cluster</name>
        <dbReference type="ChEBI" id="CHEBI:190135"/>
    </ligand>
</feature>
<reference evidence="19 20" key="1">
    <citation type="submission" date="2016-01" db="EMBL/GenBank/DDBJ databases">
        <title>Characterization of the Clostridium difficile lineages that are prevalent in Hong Kong and China.</title>
        <authorList>
            <person name="Kwok J.S.-L."/>
            <person name="Lam W.-Y."/>
            <person name="Ip M."/>
            <person name="Chan T.-F."/>
            <person name="Hawkey P.M."/>
            <person name="Tsui S.K.-W."/>
        </authorList>
    </citation>
    <scope>NUCLEOTIDE SEQUENCE [LARGE SCALE GENOMIC DNA]</scope>
    <source>
        <strain evidence="19 20">300064</strain>
    </source>
</reference>
<comment type="catalytic activity">
    <reaction evidence="13 16">
        <text>(4R,5S)-dethiobiotin + (sulfur carrier)-SH + 2 reduced [2Fe-2S]-[ferredoxin] + 2 S-adenosyl-L-methionine = (sulfur carrier)-H + biotin + 2 5'-deoxyadenosine + 2 L-methionine + 2 oxidized [2Fe-2S]-[ferredoxin]</text>
        <dbReference type="Rhea" id="RHEA:22060"/>
        <dbReference type="Rhea" id="RHEA-COMP:10000"/>
        <dbReference type="Rhea" id="RHEA-COMP:10001"/>
        <dbReference type="Rhea" id="RHEA-COMP:14737"/>
        <dbReference type="Rhea" id="RHEA-COMP:14739"/>
        <dbReference type="ChEBI" id="CHEBI:17319"/>
        <dbReference type="ChEBI" id="CHEBI:29917"/>
        <dbReference type="ChEBI" id="CHEBI:33737"/>
        <dbReference type="ChEBI" id="CHEBI:33738"/>
        <dbReference type="ChEBI" id="CHEBI:57586"/>
        <dbReference type="ChEBI" id="CHEBI:57844"/>
        <dbReference type="ChEBI" id="CHEBI:59789"/>
        <dbReference type="ChEBI" id="CHEBI:64428"/>
        <dbReference type="ChEBI" id="CHEBI:149473"/>
        <dbReference type="EC" id="2.8.1.6"/>
    </reaction>
</comment>
<dbReference type="NCBIfam" id="TIGR00433">
    <property type="entry name" value="bioB"/>
    <property type="match status" value="1"/>
</dbReference>
<dbReference type="FunFam" id="3.20.20.70:FF:000026">
    <property type="entry name" value="Biotin synthase"/>
    <property type="match status" value="1"/>
</dbReference>
<keyword evidence="12 16" id="KW-0411">Iron-sulfur</keyword>
<dbReference type="GO" id="GO:0051537">
    <property type="term" value="F:2 iron, 2 sulfur cluster binding"/>
    <property type="evidence" value="ECO:0007669"/>
    <property type="project" value="UniProtKB-KW"/>
</dbReference>
<evidence type="ECO:0000256" key="10">
    <source>
        <dbReference type="ARBA" id="ARBA00022756"/>
    </source>
</evidence>
<keyword evidence="11 16" id="KW-0408">Iron</keyword>
<keyword evidence="8 16" id="KW-0001">2Fe-2S</keyword>
<feature type="domain" description="Radical SAM core" evidence="18">
    <location>
        <begin position="44"/>
        <end position="273"/>
    </location>
</feature>
<dbReference type="InterPro" id="IPR007197">
    <property type="entry name" value="rSAM"/>
</dbReference>
<accession>A0A0A6PY00</accession>
<dbReference type="PANTHER" id="PTHR22976">
    <property type="entry name" value="BIOTIN SYNTHASE"/>
    <property type="match status" value="1"/>
</dbReference>
<keyword evidence="5 16" id="KW-0004">4Fe-4S</keyword>
<evidence type="ECO:0000256" key="3">
    <source>
        <dbReference type="ARBA" id="ARBA00011738"/>
    </source>
</evidence>
<dbReference type="SFLD" id="SFLDG01060">
    <property type="entry name" value="BATS_domain_containing"/>
    <property type="match status" value="1"/>
</dbReference>
<keyword evidence="10 16" id="KW-0093">Biotin biosynthesis</keyword>
<dbReference type="PIRSF" id="PIRSF001619">
    <property type="entry name" value="Biotin_synth"/>
    <property type="match status" value="1"/>
</dbReference>
<dbReference type="SMART" id="SM00729">
    <property type="entry name" value="Elp3"/>
    <property type="match status" value="1"/>
</dbReference>
<comment type="cofactor">
    <cofactor evidence="16">
        <name>[2Fe-2S] cluster</name>
        <dbReference type="ChEBI" id="CHEBI:190135"/>
    </cofactor>
    <text evidence="16">Binds 1 [2Fe-2S] cluster. The cluster is coordinated with 3 cysteines and 1 arginine.</text>
</comment>
<dbReference type="EMBL" id="LRDH01000113">
    <property type="protein sequence ID" value="PPV14087.1"/>
    <property type="molecule type" value="Genomic_DNA"/>
</dbReference>
<feature type="binding site" evidence="16 17">
    <location>
        <position position="198"/>
    </location>
    <ligand>
        <name>[2Fe-2S] cluster</name>
        <dbReference type="ChEBI" id="CHEBI:190135"/>
    </ligand>
</feature>
<gene>
    <name evidence="16" type="primary">bioB</name>
    <name evidence="19" type="ORF">AWN73_15070</name>
</gene>
<dbReference type="Pfam" id="PF06968">
    <property type="entry name" value="BATS"/>
    <property type="match status" value="1"/>
</dbReference>
<dbReference type="HAMAP" id="MF_01694">
    <property type="entry name" value="BioB"/>
    <property type="match status" value="1"/>
</dbReference>
<evidence type="ECO:0000256" key="17">
    <source>
        <dbReference type="PIRSR" id="PIRSR001619-1"/>
    </source>
</evidence>
<dbReference type="UniPathway" id="UPA00078">
    <property type="reaction ID" value="UER00162"/>
</dbReference>
<dbReference type="GO" id="GO:0004076">
    <property type="term" value="F:biotin synthase activity"/>
    <property type="evidence" value="ECO:0007669"/>
    <property type="project" value="UniProtKB-UniRule"/>
</dbReference>
<dbReference type="SMART" id="SM00876">
    <property type="entry name" value="BATS"/>
    <property type="match status" value="1"/>
</dbReference>
<evidence type="ECO:0000313" key="19">
    <source>
        <dbReference type="EMBL" id="PPV14087.1"/>
    </source>
</evidence>
<feature type="binding site" evidence="16 17">
    <location>
        <position position="106"/>
    </location>
    <ligand>
        <name>[2Fe-2S] cluster</name>
        <dbReference type="ChEBI" id="CHEBI:190135"/>
    </ligand>
</feature>
<dbReference type="RefSeq" id="WP_043664165.1">
    <property type="nucleotide sequence ID" value="NZ_CANCWB010000002.1"/>
</dbReference>
<evidence type="ECO:0000256" key="8">
    <source>
        <dbReference type="ARBA" id="ARBA00022714"/>
    </source>
</evidence>
<evidence type="ECO:0000256" key="5">
    <source>
        <dbReference type="ARBA" id="ARBA00022485"/>
    </source>
</evidence>
<dbReference type="SUPFAM" id="SSF102114">
    <property type="entry name" value="Radical SAM enzymes"/>
    <property type="match status" value="1"/>
</dbReference>
<evidence type="ECO:0000256" key="6">
    <source>
        <dbReference type="ARBA" id="ARBA00022679"/>
    </source>
</evidence>
<name>A0A0A6PY00_CLOBU</name>
<comment type="pathway">
    <text evidence="1 16">Cofactor biosynthesis; biotin biosynthesis; biotin from 7,8-diaminononanoate: step 2/2.</text>
</comment>
<evidence type="ECO:0000259" key="18">
    <source>
        <dbReference type="PROSITE" id="PS51918"/>
    </source>
</evidence>
<feature type="binding site" evidence="16 17">
    <location>
        <position position="268"/>
    </location>
    <ligand>
        <name>[2Fe-2S] cluster</name>
        <dbReference type="ChEBI" id="CHEBI:190135"/>
    </ligand>
</feature>
<protein>
    <recommendedName>
        <fullName evidence="15 16">Biotin synthase</fullName>
        <ecNumber evidence="4 16">2.8.1.6</ecNumber>
    </recommendedName>
</protein>
<dbReference type="InterPro" id="IPR002684">
    <property type="entry name" value="Biotin_synth/BioAB"/>
</dbReference>
<evidence type="ECO:0000256" key="7">
    <source>
        <dbReference type="ARBA" id="ARBA00022691"/>
    </source>
</evidence>
<dbReference type="AlphaFoldDB" id="A0A0A6PY00"/>
<proteinExistence type="inferred from homology"/>
<dbReference type="Gene3D" id="3.20.20.70">
    <property type="entry name" value="Aldolase class I"/>
    <property type="match status" value="1"/>
</dbReference>
<dbReference type="InterPro" id="IPR058240">
    <property type="entry name" value="rSAM_sf"/>
</dbReference>
<dbReference type="InterPro" id="IPR010722">
    <property type="entry name" value="BATS_dom"/>
</dbReference>
<feature type="binding site" evidence="16 17">
    <location>
        <position position="62"/>
    </location>
    <ligand>
        <name>[4Fe-4S] cluster</name>
        <dbReference type="ChEBI" id="CHEBI:49883"/>
        <note>4Fe-4S-S-AdoMet</note>
    </ligand>
</feature>
<evidence type="ECO:0000256" key="13">
    <source>
        <dbReference type="ARBA" id="ARBA00051157"/>
    </source>
</evidence>
<evidence type="ECO:0000256" key="9">
    <source>
        <dbReference type="ARBA" id="ARBA00022723"/>
    </source>
</evidence>
<dbReference type="CDD" id="cd01335">
    <property type="entry name" value="Radical_SAM"/>
    <property type="match status" value="1"/>
</dbReference>
<dbReference type="Proteomes" id="UP000238081">
    <property type="component" value="Unassembled WGS sequence"/>
</dbReference>
<evidence type="ECO:0000256" key="14">
    <source>
        <dbReference type="ARBA" id="ARBA00057568"/>
    </source>
</evidence>
<evidence type="ECO:0000256" key="2">
    <source>
        <dbReference type="ARBA" id="ARBA00010765"/>
    </source>
</evidence>
<dbReference type="InterPro" id="IPR013785">
    <property type="entry name" value="Aldolase_TIM"/>
</dbReference>
<dbReference type="InterPro" id="IPR006638">
    <property type="entry name" value="Elp3/MiaA/NifB-like_rSAM"/>
</dbReference>
<evidence type="ECO:0000256" key="4">
    <source>
        <dbReference type="ARBA" id="ARBA00012236"/>
    </source>
</evidence>
<dbReference type="PROSITE" id="PS51918">
    <property type="entry name" value="RADICAL_SAM"/>
    <property type="match status" value="1"/>
</dbReference>
<evidence type="ECO:0000256" key="11">
    <source>
        <dbReference type="ARBA" id="ARBA00023004"/>
    </source>
</evidence>
<keyword evidence="6 16" id="KW-0808">Transferase</keyword>
<organism evidence="19 20">
    <name type="scientific">Clostridium butyricum</name>
    <dbReference type="NCBI Taxonomy" id="1492"/>
    <lineage>
        <taxon>Bacteria</taxon>
        <taxon>Bacillati</taxon>
        <taxon>Bacillota</taxon>
        <taxon>Clostridia</taxon>
        <taxon>Eubacteriales</taxon>
        <taxon>Clostridiaceae</taxon>
        <taxon>Clostridium</taxon>
    </lineage>
</organism>
<dbReference type="SFLD" id="SFLDS00029">
    <property type="entry name" value="Radical_SAM"/>
    <property type="match status" value="1"/>
</dbReference>
<evidence type="ECO:0000256" key="1">
    <source>
        <dbReference type="ARBA" id="ARBA00004942"/>
    </source>
</evidence>
<comment type="cofactor">
    <cofactor evidence="17">
        <name>[2Fe-2S] cluster</name>
        <dbReference type="ChEBI" id="CHEBI:190135"/>
    </cofactor>
    <text evidence="17">Binds 1 [2Fe-2S] cluster. The cluster is coordinated with 3 cysteines and 1 arginine.</text>
</comment>
<sequence length="318" mass="35295">MIRIKQLKNKVIKGGLLGKEEIMSIIDENLDELTQSADEIRKKLCGNTFNLCTIINGKSGRCSENCKYCAQSIHFNTNVNEYDLLDTKIIGNSAKSNYDQGVHKFSIVTSGKRLTKNQVDLITETYKAIKDECPIELCASHGLLSYDDLIKLKEAGVTRYHNNLETSENYFSKICTTHTYDEKIKTIKDAMKAGLQVCSGGIIGMGESMEDRIDMAFTLRELGVDSVPVNILNPIKGTPLENQEIISYEEVLRTFALYRFILPTTQIRLAGGRSLLNDKGLRALKSGVNAAISGDMLTTSGIKTCDDIELLKSIGFEV</sequence>
<feature type="binding site" evidence="16 17">
    <location>
        <position position="69"/>
    </location>
    <ligand>
        <name>[4Fe-4S] cluster</name>
        <dbReference type="ChEBI" id="CHEBI:49883"/>
        <note>4Fe-4S-S-AdoMet</note>
    </ligand>
</feature>
<dbReference type="GO" id="GO:0005506">
    <property type="term" value="F:iron ion binding"/>
    <property type="evidence" value="ECO:0007669"/>
    <property type="project" value="UniProtKB-UniRule"/>
</dbReference>
<comment type="function">
    <text evidence="14 16">Catalyzes the conversion of dethiobiotin (DTB) to biotin by the insertion of a sulfur atom into dethiobiotin via a radical-based mechanism.</text>
</comment>
<dbReference type="EC" id="2.8.1.6" evidence="4 16"/>
<evidence type="ECO:0000256" key="16">
    <source>
        <dbReference type="HAMAP-Rule" id="MF_01694"/>
    </source>
</evidence>
<feature type="binding site" evidence="16 17">
    <location>
        <position position="66"/>
    </location>
    <ligand>
        <name>[4Fe-4S] cluster</name>
        <dbReference type="ChEBI" id="CHEBI:49883"/>
        <note>4Fe-4S-S-AdoMet</note>
    </ligand>
</feature>
<keyword evidence="9 16" id="KW-0479">Metal-binding</keyword>
<keyword evidence="7 16" id="KW-0949">S-adenosyl-L-methionine</keyword>
<dbReference type="PANTHER" id="PTHR22976:SF2">
    <property type="entry name" value="BIOTIN SYNTHASE, MITOCHONDRIAL"/>
    <property type="match status" value="1"/>
</dbReference>
<dbReference type="GO" id="GO:0051539">
    <property type="term" value="F:4 iron, 4 sulfur cluster binding"/>
    <property type="evidence" value="ECO:0007669"/>
    <property type="project" value="UniProtKB-KW"/>
</dbReference>
<comment type="subunit">
    <text evidence="3 16">Homodimer.</text>
</comment>
<comment type="cofactor">
    <cofactor evidence="16 17">
        <name>[4Fe-4S] cluster</name>
        <dbReference type="ChEBI" id="CHEBI:49883"/>
    </cofactor>
    <text evidence="16 17">Binds 1 [4Fe-4S] cluster. The cluster is coordinated with 3 cysteines and an exchangeable S-adenosyl-L-methionine.</text>
</comment>
<evidence type="ECO:0000256" key="15">
    <source>
        <dbReference type="ARBA" id="ARBA00070199"/>
    </source>
</evidence>
<evidence type="ECO:0000313" key="20">
    <source>
        <dbReference type="Proteomes" id="UP000238081"/>
    </source>
</evidence>
<comment type="similarity">
    <text evidence="2 16">Belongs to the radical SAM superfamily. Biotin synthase family.</text>
</comment>
<dbReference type="SFLD" id="SFLDG01278">
    <property type="entry name" value="biotin_synthase_like"/>
    <property type="match status" value="1"/>
</dbReference>
<dbReference type="GO" id="GO:0009102">
    <property type="term" value="P:biotin biosynthetic process"/>
    <property type="evidence" value="ECO:0007669"/>
    <property type="project" value="UniProtKB-UniRule"/>
</dbReference>
<dbReference type="InterPro" id="IPR024177">
    <property type="entry name" value="Biotin_synthase"/>
</dbReference>
<comment type="caution">
    <text evidence="19">The sequence shown here is derived from an EMBL/GenBank/DDBJ whole genome shotgun (WGS) entry which is preliminary data.</text>
</comment>